<dbReference type="EnsemblMetazoa" id="ASTEI04445-RA">
    <property type="protein sequence ID" value="ASTEI04445-PA"/>
    <property type="gene ID" value="ASTEI04445"/>
</dbReference>
<feature type="region of interest" description="Disordered" evidence="1">
    <location>
        <begin position="61"/>
        <end position="90"/>
    </location>
</feature>
<accession>A0A182Y7K9</accession>
<reference evidence="2" key="2">
    <citation type="submission" date="2020-05" db="UniProtKB">
        <authorList>
            <consortium name="EnsemblMetazoa"/>
        </authorList>
    </citation>
    <scope>IDENTIFICATION</scope>
    <source>
        <strain evidence="2">Indian</strain>
    </source>
</reference>
<dbReference type="STRING" id="30069.A0A182Y7K9"/>
<evidence type="ECO:0000313" key="3">
    <source>
        <dbReference type="Proteomes" id="UP000076408"/>
    </source>
</evidence>
<feature type="compositionally biased region" description="Polar residues" evidence="1">
    <location>
        <begin position="81"/>
        <end position="90"/>
    </location>
</feature>
<dbReference type="VEuPathDB" id="VectorBase:ASTEI04445"/>
<name>A0A182Y7K9_ANOST</name>
<sequence length="90" mass="9703">METVQLFKAMGHRVAKLPPAQQLEIIDTVRQMIDASQKLNRSAALAHADFQRPAHYNLTKSVSQSAASPLNTASPPMATASLVSSPSYVL</sequence>
<proteinExistence type="predicted"/>
<feature type="compositionally biased region" description="Polar residues" evidence="1">
    <location>
        <begin position="61"/>
        <end position="74"/>
    </location>
</feature>
<reference evidence="3" key="1">
    <citation type="journal article" date="2014" name="Genome Biol.">
        <title>Genome analysis of a major urban malaria vector mosquito, Anopheles stephensi.</title>
        <authorList>
            <person name="Jiang X."/>
            <person name="Peery A."/>
            <person name="Hall A.B."/>
            <person name="Sharma A."/>
            <person name="Chen X.G."/>
            <person name="Waterhouse R.M."/>
            <person name="Komissarov A."/>
            <person name="Riehle M.M."/>
            <person name="Shouche Y."/>
            <person name="Sharakhova M.V."/>
            <person name="Lawson D."/>
            <person name="Pakpour N."/>
            <person name="Arensburger P."/>
            <person name="Davidson V.L."/>
            <person name="Eiglmeier K."/>
            <person name="Emrich S."/>
            <person name="George P."/>
            <person name="Kennedy R.C."/>
            <person name="Mane S.P."/>
            <person name="Maslen G."/>
            <person name="Oringanje C."/>
            <person name="Qi Y."/>
            <person name="Settlage R."/>
            <person name="Tojo M."/>
            <person name="Tubio J.M."/>
            <person name="Unger M.F."/>
            <person name="Wang B."/>
            <person name="Vernick K.D."/>
            <person name="Ribeiro J.M."/>
            <person name="James A.A."/>
            <person name="Michel K."/>
            <person name="Riehle M.A."/>
            <person name="Luckhart S."/>
            <person name="Sharakhov I.V."/>
            <person name="Tu Z."/>
        </authorList>
    </citation>
    <scope>NUCLEOTIDE SEQUENCE [LARGE SCALE GENOMIC DNA]</scope>
    <source>
        <strain evidence="3">Indian</strain>
    </source>
</reference>
<dbReference type="VEuPathDB" id="VectorBase:ASTE006171"/>
<organism evidence="2 3">
    <name type="scientific">Anopheles stephensi</name>
    <name type="common">Indo-Pakistan malaria mosquito</name>
    <dbReference type="NCBI Taxonomy" id="30069"/>
    <lineage>
        <taxon>Eukaryota</taxon>
        <taxon>Metazoa</taxon>
        <taxon>Ecdysozoa</taxon>
        <taxon>Arthropoda</taxon>
        <taxon>Hexapoda</taxon>
        <taxon>Insecta</taxon>
        <taxon>Pterygota</taxon>
        <taxon>Neoptera</taxon>
        <taxon>Endopterygota</taxon>
        <taxon>Diptera</taxon>
        <taxon>Nematocera</taxon>
        <taxon>Culicoidea</taxon>
        <taxon>Culicidae</taxon>
        <taxon>Anophelinae</taxon>
        <taxon>Anopheles</taxon>
    </lineage>
</organism>
<evidence type="ECO:0000313" key="2">
    <source>
        <dbReference type="EnsemblMetazoa" id="ASTEI04445-PA"/>
    </source>
</evidence>
<dbReference type="OMA" id="MINDTQR"/>
<keyword evidence="3" id="KW-1185">Reference proteome</keyword>
<dbReference type="VEuPathDB" id="VectorBase:ASTEI20_032544"/>
<dbReference type="Proteomes" id="UP000076408">
    <property type="component" value="Unassembled WGS sequence"/>
</dbReference>
<protein>
    <submittedName>
        <fullName evidence="2">Uncharacterized protein</fullName>
    </submittedName>
</protein>
<dbReference type="AlphaFoldDB" id="A0A182Y7K9"/>
<evidence type="ECO:0000256" key="1">
    <source>
        <dbReference type="SAM" id="MobiDB-lite"/>
    </source>
</evidence>